<name>A0AA36IK85_9DINO</name>
<dbReference type="EMBL" id="CAUJNA010001778">
    <property type="protein sequence ID" value="CAJ1388867.1"/>
    <property type="molecule type" value="Genomic_DNA"/>
</dbReference>
<keyword evidence="2" id="KW-1185">Reference proteome</keyword>
<evidence type="ECO:0000313" key="1">
    <source>
        <dbReference type="EMBL" id="CAJ1388867.1"/>
    </source>
</evidence>
<dbReference type="Proteomes" id="UP001178507">
    <property type="component" value="Unassembled WGS sequence"/>
</dbReference>
<feature type="non-terminal residue" evidence="1">
    <location>
        <position position="1"/>
    </location>
</feature>
<comment type="caution">
    <text evidence="1">The sequence shown here is derived from an EMBL/GenBank/DDBJ whole genome shotgun (WGS) entry which is preliminary data.</text>
</comment>
<dbReference type="InterPro" id="IPR043502">
    <property type="entry name" value="DNA/RNA_pol_sf"/>
</dbReference>
<dbReference type="AlphaFoldDB" id="A0AA36IK85"/>
<gene>
    <name evidence="1" type="ORF">EVOR1521_LOCUS14624</name>
</gene>
<organism evidence="1 2">
    <name type="scientific">Effrenium voratum</name>
    <dbReference type="NCBI Taxonomy" id="2562239"/>
    <lineage>
        <taxon>Eukaryota</taxon>
        <taxon>Sar</taxon>
        <taxon>Alveolata</taxon>
        <taxon>Dinophyceae</taxon>
        <taxon>Suessiales</taxon>
        <taxon>Symbiodiniaceae</taxon>
        <taxon>Effrenium</taxon>
    </lineage>
</organism>
<accession>A0AA36IK85</accession>
<evidence type="ECO:0000313" key="2">
    <source>
        <dbReference type="Proteomes" id="UP001178507"/>
    </source>
</evidence>
<sequence>MMEEIRTGKFNPEESRGNRLLSHLEVDGLGGGKLLTEPVVATGFNDEDPTEAVSQSGGQDLDASHEVGFPYLPPVFQIDASGFSEGLKSKAIPRRSMALVDSKAAFSQRCDEVDPSGALKQALDREGLSTFSQMAFAAGTPNNPVSDEAFEVLAQTVFGDGATLGQTANLKRLQFEACTIVIADVKAKVSVSGSAEPARLPAAEKAARLADQKKRLLGVPIQGNLEPAHSLLDLVAAMAETNVVVYIAPEKCGVRMDEIAQITKPQKAVIAVESSSLKVNTPDTHTDADLGSELKLQWALQRYNPRITMHLLPLPSAVAKVATAPPPKEASGGKVATRPRCPELLIGCELKTKDGKPVCYGFNLESGWEEADLSAQWDHGLIWRQSQWTIRSNELKDRPDGLDGLRGALDPKDMLSQLQAHEQNSSNRILLGGMPRGRKLRPFVSEFGQYLTVLGPVQDVDSLKHFLQLKPKGSKITRRQICTWGEARVCAQQFQWAILPPMPTAEAGLVEKAVVGIPRSPEEFVKAAVAAGHPRDIAVFLQKETKAAVIANRDLTAVDIIRRRIEFIKHWLGRRSALEEEEKKLHAAMPEYVRVVLKGKNILLMGEMLRDLGYPDVMLQQHVAEGFKLTGWLPETGYFQKRVRRPELRVEQALQMAKGVNHGILKQMRAEELTDLDRATWEETCKEVEKGWIFEDVAPNLHGVLLAKRFGLQQKEKVRVIDDYTVGGLNKTCGLKEKLRVQAVDEMAAMIAYSLDTCEASTHPRVLGRTYDLEAAYKQYAVHPADRAISRLVAKDTESGKLRFFGSNALPFGAVGSVAGFLRVSSGLAYAGLAGLQLLWSSFFDDYTLLSREDVCKSAGYAAEALFTLWGVRFARTGKKCVDFADTFKTLGLMVGLENLGLGICRIFHTPDRREELADEIEDILQKGQLTAKEAERLRGRMVWFESFVWGRLANYALKQIRMAFEGSKSKVEIGQNLARHFKDLRER</sequence>
<protein>
    <submittedName>
        <fullName evidence="1">Uncharacterized protein</fullName>
    </submittedName>
</protein>
<dbReference type="SUPFAM" id="SSF56672">
    <property type="entry name" value="DNA/RNA polymerases"/>
    <property type="match status" value="1"/>
</dbReference>
<reference evidence="1" key="1">
    <citation type="submission" date="2023-08" db="EMBL/GenBank/DDBJ databases">
        <authorList>
            <person name="Chen Y."/>
            <person name="Shah S."/>
            <person name="Dougan E. K."/>
            <person name="Thang M."/>
            <person name="Chan C."/>
        </authorList>
    </citation>
    <scope>NUCLEOTIDE SEQUENCE</scope>
</reference>
<proteinExistence type="predicted"/>